<protein>
    <recommendedName>
        <fullName evidence="4">YppG-like protein</fullName>
    </recommendedName>
</protein>
<keyword evidence="3" id="KW-1185">Reference proteome</keyword>
<evidence type="ECO:0008006" key="4">
    <source>
        <dbReference type="Google" id="ProtNLM"/>
    </source>
</evidence>
<dbReference type="InterPro" id="IPR025555">
    <property type="entry name" value="YppG"/>
</dbReference>
<dbReference type="Proteomes" id="UP001501459">
    <property type="component" value="Unassembled WGS sequence"/>
</dbReference>
<feature type="region of interest" description="Disordered" evidence="1">
    <location>
        <begin position="1"/>
        <end position="57"/>
    </location>
</feature>
<evidence type="ECO:0000313" key="3">
    <source>
        <dbReference type="Proteomes" id="UP001501459"/>
    </source>
</evidence>
<comment type="caution">
    <text evidence="2">The sequence shown here is derived from an EMBL/GenBank/DDBJ whole genome shotgun (WGS) entry which is preliminary data.</text>
</comment>
<accession>A0ABN0Z3J8</accession>
<evidence type="ECO:0000256" key="1">
    <source>
        <dbReference type="SAM" id="MobiDB-lite"/>
    </source>
</evidence>
<proteinExistence type="predicted"/>
<name>A0ABN0Z3J8_9BACI</name>
<feature type="compositionally biased region" description="Polar residues" evidence="1">
    <location>
        <begin position="46"/>
        <end position="57"/>
    </location>
</feature>
<organism evidence="2 3">
    <name type="scientific">Lentibacillus halophilus</name>
    <dbReference type="NCBI Taxonomy" id="295065"/>
    <lineage>
        <taxon>Bacteria</taxon>
        <taxon>Bacillati</taxon>
        <taxon>Bacillota</taxon>
        <taxon>Bacilli</taxon>
        <taxon>Bacillales</taxon>
        <taxon>Bacillaceae</taxon>
        <taxon>Lentibacillus</taxon>
    </lineage>
</organism>
<dbReference type="RefSeq" id="WP_343750990.1">
    <property type="nucleotide sequence ID" value="NZ_BAAADM010000008.1"/>
</dbReference>
<dbReference type="EMBL" id="BAAADM010000008">
    <property type="protein sequence ID" value="GAA0431559.1"/>
    <property type="molecule type" value="Genomic_DNA"/>
</dbReference>
<reference evidence="2 3" key="1">
    <citation type="journal article" date="2019" name="Int. J. Syst. Evol. Microbiol.">
        <title>The Global Catalogue of Microorganisms (GCM) 10K type strain sequencing project: providing services to taxonomists for standard genome sequencing and annotation.</title>
        <authorList>
            <consortium name="The Broad Institute Genomics Platform"/>
            <consortium name="The Broad Institute Genome Sequencing Center for Infectious Disease"/>
            <person name="Wu L."/>
            <person name="Ma J."/>
        </authorList>
    </citation>
    <scope>NUCLEOTIDE SEQUENCE [LARGE SCALE GENOMIC DNA]</scope>
    <source>
        <strain evidence="2 3">JCM 12149</strain>
    </source>
</reference>
<sequence>MLRKDTPDHPSFQNPYPHSPVNTGYPPTPFDVYAKPKQPMMPDPYATNNHTPGQSSASENLFHYFQDDSGGMDIEKIMTTAGQATQTVRQLSPVVKEVHSLIKQMTINTDR</sequence>
<dbReference type="Pfam" id="PF14179">
    <property type="entry name" value="YppG"/>
    <property type="match status" value="1"/>
</dbReference>
<evidence type="ECO:0000313" key="2">
    <source>
        <dbReference type="EMBL" id="GAA0431559.1"/>
    </source>
</evidence>
<feature type="compositionally biased region" description="Polar residues" evidence="1">
    <location>
        <begin position="11"/>
        <end position="22"/>
    </location>
</feature>
<gene>
    <name evidence="2" type="ORF">GCM10008983_05170</name>
</gene>